<dbReference type="PANTHER" id="PTHR43685:SF2">
    <property type="entry name" value="GLYCOSYLTRANSFERASE 2-LIKE DOMAIN-CONTAINING PROTEIN"/>
    <property type="match status" value="1"/>
</dbReference>
<dbReference type="InterPro" id="IPR050834">
    <property type="entry name" value="Glycosyltransf_2"/>
</dbReference>
<dbReference type="Pfam" id="PF00535">
    <property type="entry name" value="Glycos_transf_2"/>
    <property type="match status" value="1"/>
</dbReference>
<accession>A0ABZ1H7E6</accession>
<gene>
    <name evidence="2" type="ORF">OHB35_14920</name>
</gene>
<dbReference type="PANTHER" id="PTHR43685">
    <property type="entry name" value="GLYCOSYLTRANSFERASE"/>
    <property type="match status" value="1"/>
</dbReference>
<dbReference type="EMBL" id="CP109135">
    <property type="protein sequence ID" value="WSD14430.1"/>
    <property type="molecule type" value="Genomic_DNA"/>
</dbReference>
<reference evidence="2 3" key="1">
    <citation type="submission" date="2022-10" db="EMBL/GenBank/DDBJ databases">
        <title>The complete genomes of actinobacterial strains from the NBC collection.</title>
        <authorList>
            <person name="Joergensen T.S."/>
            <person name="Alvarez Arevalo M."/>
            <person name="Sterndorff E.B."/>
            <person name="Faurdal D."/>
            <person name="Vuksanovic O."/>
            <person name="Mourched A.-S."/>
            <person name="Charusanti P."/>
            <person name="Shaw S."/>
            <person name="Blin K."/>
            <person name="Weber T."/>
        </authorList>
    </citation>
    <scope>NUCLEOTIDE SEQUENCE [LARGE SCALE GENOMIC DNA]</scope>
    <source>
        <strain evidence="2 3">NBC 01752</strain>
    </source>
</reference>
<dbReference type="InterPro" id="IPR029044">
    <property type="entry name" value="Nucleotide-diphossugar_trans"/>
</dbReference>
<dbReference type="InterPro" id="IPR001173">
    <property type="entry name" value="Glyco_trans_2-like"/>
</dbReference>
<name>A0ABZ1H7E6_STRPH</name>
<proteinExistence type="predicted"/>
<evidence type="ECO:0000259" key="1">
    <source>
        <dbReference type="Pfam" id="PF00535"/>
    </source>
</evidence>
<dbReference type="GO" id="GO:0016757">
    <property type="term" value="F:glycosyltransferase activity"/>
    <property type="evidence" value="ECO:0007669"/>
    <property type="project" value="UniProtKB-KW"/>
</dbReference>
<evidence type="ECO:0000313" key="3">
    <source>
        <dbReference type="Proteomes" id="UP001340816"/>
    </source>
</evidence>
<keyword evidence="2" id="KW-0328">Glycosyltransferase</keyword>
<protein>
    <submittedName>
        <fullName evidence="2">Glycosyltransferase</fullName>
        <ecNumber evidence="2">2.4.-.-</ecNumber>
    </submittedName>
</protein>
<feature type="domain" description="Glycosyltransferase 2-like" evidence="1">
    <location>
        <begin position="4"/>
        <end position="123"/>
    </location>
</feature>
<keyword evidence="2" id="KW-0808">Transferase</keyword>
<organism evidence="2 3">
    <name type="scientific">Streptomyces phaeochromogenes</name>
    <dbReference type="NCBI Taxonomy" id="1923"/>
    <lineage>
        <taxon>Bacteria</taxon>
        <taxon>Bacillati</taxon>
        <taxon>Actinomycetota</taxon>
        <taxon>Actinomycetes</taxon>
        <taxon>Kitasatosporales</taxon>
        <taxon>Streptomycetaceae</taxon>
        <taxon>Streptomyces</taxon>
        <taxon>Streptomyces phaeochromogenes group</taxon>
    </lineage>
</organism>
<dbReference type="Proteomes" id="UP001340816">
    <property type="component" value="Chromosome"/>
</dbReference>
<dbReference type="EC" id="2.4.-.-" evidence="2"/>
<evidence type="ECO:0000313" key="2">
    <source>
        <dbReference type="EMBL" id="WSD14430.1"/>
    </source>
</evidence>
<dbReference type="RefSeq" id="WP_326759073.1">
    <property type="nucleotide sequence ID" value="NZ_CP109135.1"/>
</dbReference>
<sequence length="310" mass="33321">MQVSIVVAVRGNTGALGGLVRAFRAQDYPAGDLELVVVDNHPVPVLPPGRYRLGPMPCRVVHETRPGLSRARNAGIRQARGEIVLITDPDARPESDWARRMVAALGATGAYCAGGKVATRFTGGASVDVPADVLQLFVPPTWPRVTTELAAPYWVVGCNLAIRRSPLPQFDTRLGVIGRRHLSCEELEFTVRAQRGGHLVVVVPDAVVHRAIHPADLTTASVQGRALWHGVSVARLLAIHPGADIYDSYRLRDALAPARLRSRTGRRSAVADLARVVGLRAERLRLAVAGLNTHTASAEESAMKEGVFHG</sequence>
<dbReference type="Gene3D" id="3.90.550.10">
    <property type="entry name" value="Spore Coat Polysaccharide Biosynthesis Protein SpsA, Chain A"/>
    <property type="match status" value="1"/>
</dbReference>
<dbReference type="SUPFAM" id="SSF53448">
    <property type="entry name" value="Nucleotide-diphospho-sugar transferases"/>
    <property type="match status" value="1"/>
</dbReference>
<keyword evidence="3" id="KW-1185">Reference proteome</keyword>